<evidence type="ECO:0000256" key="1">
    <source>
        <dbReference type="ARBA" id="ARBA00000085"/>
    </source>
</evidence>
<dbReference type="InterPro" id="IPR005467">
    <property type="entry name" value="His_kinase_dom"/>
</dbReference>
<evidence type="ECO:0000256" key="7">
    <source>
        <dbReference type="ARBA" id="ARBA00022777"/>
    </source>
</evidence>
<proteinExistence type="predicted"/>
<dbReference type="EMBL" id="BOMF01000136">
    <property type="protein sequence ID" value="GID49825.1"/>
    <property type="molecule type" value="Genomic_DNA"/>
</dbReference>
<dbReference type="PROSITE" id="PS50109">
    <property type="entry name" value="HIS_KIN"/>
    <property type="match status" value="1"/>
</dbReference>
<reference evidence="14" key="1">
    <citation type="submission" date="2021-01" db="EMBL/GenBank/DDBJ databases">
        <title>Whole genome shotgun sequence of Actinoplanes capillaceus NBRC 16408.</title>
        <authorList>
            <person name="Komaki H."/>
            <person name="Tamura T."/>
        </authorList>
    </citation>
    <scope>NUCLEOTIDE SEQUENCE [LARGE SCALE GENOMIC DNA]</scope>
    <source>
        <strain evidence="14">NBRC 16408</strain>
    </source>
</reference>
<sequence>MTRRILFTYLSVAVAVLLALGIPLGTVYAHHERDGFAADVERDAVVLAEQAEADIATGDTAHLAEHTTAFSLASDAQVLIVGLDRGVLAATGTGLTGDDPAISAALTGQHEIGYRPLPGNDTELYVAVPARIGTDVLGAILITYPSTAVDAAATRFWLTLAAGSALILLLVTVAGLALTRWITRPVRRLEDAAEVIGHGGDLPTAGIGPPELRRLAVRLSETSHRLHRLITGQRDFASTVSHQLRSPLTALRLRLENLEPAVADTARPDLDAAITEVDRLTRMVHGLLALAHLEHQAADREPVDLDTLIDERIDNWSAYASEQDVTLVRSPSALGTAWAVPEAIEQIVDNLLANALRVAPRQTVIAVGATVPPEEGAIVELHVVDQGPGLSDEDRARAFDRFWRMAGSADDGSGLGLTIVRQLARISGGEAELRAAPAGGIDATVRLRRATHPRPTTP</sequence>
<feature type="domain" description="HAMP" evidence="13">
    <location>
        <begin position="180"/>
        <end position="231"/>
    </location>
</feature>
<dbReference type="Gene3D" id="3.30.565.10">
    <property type="entry name" value="Histidine kinase-like ATPase, C-terminal domain"/>
    <property type="match status" value="1"/>
</dbReference>
<dbReference type="Pfam" id="PF02518">
    <property type="entry name" value="HATPase_c"/>
    <property type="match status" value="1"/>
</dbReference>
<dbReference type="Pfam" id="PF00672">
    <property type="entry name" value="HAMP"/>
    <property type="match status" value="1"/>
</dbReference>
<evidence type="ECO:0000313" key="14">
    <source>
        <dbReference type="EMBL" id="GID49825.1"/>
    </source>
</evidence>
<evidence type="ECO:0000256" key="10">
    <source>
        <dbReference type="ARBA" id="ARBA00023136"/>
    </source>
</evidence>
<comment type="caution">
    <text evidence="14">The sequence shown here is derived from an EMBL/GenBank/DDBJ whole genome shotgun (WGS) entry which is preliminary data.</text>
</comment>
<keyword evidence="6 11" id="KW-0812">Transmembrane</keyword>
<name>A0ABQ3WU50_9ACTN</name>
<dbReference type="SUPFAM" id="SSF55874">
    <property type="entry name" value="ATPase domain of HSP90 chaperone/DNA topoisomerase II/histidine kinase"/>
    <property type="match status" value="1"/>
</dbReference>
<evidence type="ECO:0000256" key="5">
    <source>
        <dbReference type="ARBA" id="ARBA00022679"/>
    </source>
</evidence>
<dbReference type="InterPro" id="IPR036890">
    <property type="entry name" value="HATPase_C_sf"/>
</dbReference>
<dbReference type="PANTHER" id="PTHR45436:SF5">
    <property type="entry name" value="SENSOR HISTIDINE KINASE TRCS"/>
    <property type="match status" value="1"/>
</dbReference>
<dbReference type="InterPro" id="IPR004358">
    <property type="entry name" value="Sig_transdc_His_kin-like_C"/>
</dbReference>
<organism evidence="14">
    <name type="scientific">Actinoplanes campanulatus</name>
    <dbReference type="NCBI Taxonomy" id="113559"/>
    <lineage>
        <taxon>Bacteria</taxon>
        <taxon>Bacillati</taxon>
        <taxon>Actinomycetota</taxon>
        <taxon>Actinomycetes</taxon>
        <taxon>Micromonosporales</taxon>
        <taxon>Micromonosporaceae</taxon>
        <taxon>Actinoplanes</taxon>
    </lineage>
</organism>
<accession>A0ABQ3WU50</accession>
<dbReference type="CDD" id="cd00082">
    <property type="entry name" value="HisKA"/>
    <property type="match status" value="1"/>
</dbReference>
<dbReference type="RefSeq" id="WP_204299912.1">
    <property type="nucleotide sequence ID" value="NZ_BAAAGQ010000038.1"/>
</dbReference>
<dbReference type="Gene3D" id="6.10.340.10">
    <property type="match status" value="1"/>
</dbReference>
<dbReference type="PROSITE" id="PS50885">
    <property type="entry name" value="HAMP"/>
    <property type="match status" value="1"/>
</dbReference>
<keyword evidence="8 11" id="KW-1133">Transmembrane helix</keyword>
<evidence type="ECO:0000256" key="8">
    <source>
        <dbReference type="ARBA" id="ARBA00022989"/>
    </source>
</evidence>
<feature type="transmembrane region" description="Helical" evidence="11">
    <location>
        <begin position="156"/>
        <end position="178"/>
    </location>
</feature>
<evidence type="ECO:0000256" key="6">
    <source>
        <dbReference type="ARBA" id="ARBA00022692"/>
    </source>
</evidence>
<dbReference type="InterPro" id="IPR003660">
    <property type="entry name" value="HAMP_dom"/>
</dbReference>
<evidence type="ECO:0000259" key="13">
    <source>
        <dbReference type="PROSITE" id="PS50885"/>
    </source>
</evidence>
<evidence type="ECO:0000256" key="9">
    <source>
        <dbReference type="ARBA" id="ARBA00023012"/>
    </source>
</evidence>
<evidence type="ECO:0000256" key="3">
    <source>
        <dbReference type="ARBA" id="ARBA00012438"/>
    </source>
</evidence>
<evidence type="ECO:0000256" key="4">
    <source>
        <dbReference type="ARBA" id="ARBA00022553"/>
    </source>
</evidence>
<dbReference type="InterPro" id="IPR036097">
    <property type="entry name" value="HisK_dim/P_sf"/>
</dbReference>
<dbReference type="PRINTS" id="PR00344">
    <property type="entry name" value="BCTRLSENSOR"/>
</dbReference>
<comment type="catalytic activity">
    <reaction evidence="1">
        <text>ATP + protein L-histidine = ADP + protein N-phospho-L-histidine.</text>
        <dbReference type="EC" id="2.7.13.3"/>
    </reaction>
</comment>
<keyword evidence="10 11" id="KW-0472">Membrane</keyword>
<evidence type="ECO:0000259" key="12">
    <source>
        <dbReference type="PROSITE" id="PS50109"/>
    </source>
</evidence>
<dbReference type="InterPro" id="IPR050428">
    <property type="entry name" value="TCS_sensor_his_kinase"/>
</dbReference>
<comment type="subcellular location">
    <subcellularLocation>
        <location evidence="2">Cell membrane</location>
    </subcellularLocation>
</comment>
<dbReference type="PANTHER" id="PTHR45436">
    <property type="entry name" value="SENSOR HISTIDINE KINASE YKOH"/>
    <property type="match status" value="1"/>
</dbReference>
<dbReference type="InterPro" id="IPR003661">
    <property type="entry name" value="HisK_dim/P_dom"/>
</dbReference>
<keyword evidence="4" id="KW-0597">Phosphoprotein</keyword>
<protein>
    <recommendedName>
        <fullName evidence="3">histidine kinase</fullName>
        <ecNumber evidence="3">2.7.13.3</ecNumber>
    </recommendedName>
</protein>
<feature type="domain" description="Histidine kinase" evidence="12">
    <location>
        <begin position="239"/>
        <end position="451"/>
    </location>
</feature>
<gene>
    <name evidence="14" type="ORF">Aca07nite_71000</name>
</gene>
<dbReference type="SMART" id="SM00304">
    <property type="entry name" value="HAMP"/>
    <property type="match status" value="1"/>
</dbReference>
<dbReference type="Pfam" id="PF00512">
    <property type="entry name" value="HisKA"/>
    <property type="match status" value="1"/>
</dbReference>
<dbReference type="InterPro" id="IPR003594">
    <property type="entry name" value="HATPase_dom"/>
</dbReference>
<dbReference type="SUPFAM" id="SSF47384">
    <property type="entry name" value="Homodimeric domain of signal transducing histidine kinase"/>
    <property type="match status" value="1"/>
</dbReference>
<evidence type="ECO:0000256" key="2">
    <source>
        <dbReference type="ARBA" id="ARBA00004236"/>
    </source>
</evidence>
<dbReference type="EC" id="2.7.13.3" evidence="3"/>
<dbReference type="Gene3D" id="1.10.287.130">
    <property type="match status" value="1"/>
</dbReference>
<keyword evidence="7 14" id="KW-0418">Kinase</keyword>
<keyword evidence="5" id="KW-0808">Transferase</keyword>
<dbReference type="GO" id="GO:0016301">
    <property type="term" value="F:kinase activity"/>
    <property type="evidence" value="ECO:0007669"/>
    <property type="project" value="UniProtKB-KW"/>
</dbReference>
<keyword evidence="9" id="KW-0902">Two-component regulatory system</keyword>
<dbReference type="SMART" id="SM00387">
    <property type="entry name" value="HATPase_c"/>
    <property type="match status" value="1"/>
</dbReference>
<evidence type="ECO:0000256" key="11">
    <source>
        <dbReference type="SAM" id="Phobius"/>
    </source>
</evidence>
<dbReference type="SMART" id="SM00388">
    <property type="entry name" value="HisKA"/>
    <property type="match status" value="1"/>
</dbReference>